<dbReference type="GO" id="GO:0016020">
    <property type="term" value="C:membrane"/>
    <property type="evidence" value="ECO:0007669"/>
    <property type="project" value="UniProtKB-SubCell"/>
</dbReference>
<comment type="caution">
    <text evidence="9">Lacks conserved residue(s) required for the propagation of feature annotation.</text>
</comment>
<keyword evidence="6" id="KW-1133">Transmembrane helix</keyword>
<sequence>MSLDIAPTLKSIPFLGDVPKRALRAAGREAKWFALPAGWELFKSGDISESIYFVLSGSLGAFRTMPDGRSDFLGHIRAGEPVGEMALFEGAADMDGDGLADNAPHTSSVYALRDSEILEISRKGFERITKADPDILTSLIQVMLTRLREGRKPNKRNAPKVFALVATSPTIDLKLRAEALEASLARFDMKCRIIDETEGRDKPTGFFDELEANNDIVMLVTSVGDSSWFRLSTRQADRVWVFGRADARPSKPLMPSHDSPARALQLVDIILLHHNSERQASHPAEWLEASGAARLFHWKGLDKDSCDRLARVMAGRSTGIILSGGGARAYAHIGVIRAIREAGIPIDFAGGASMGAVVGACVAMGWDDDEIDRRIRKAFVETNPLGDYNLPVISMVRGKRVNRRLKEHFGDVDINELQIPFFAVSTNLTDGTYRVHRRGQLRTALRATISLPGILPPVVHNGEVLVDGAVLNNFPTDVMRELHRGMVIGADVSRAPEGLKAEDFVNPPNFFQWVWRHGFSSAPPIAGLLMRSATLNINPNAGRELADMLIVPELRDIELRDWTAYDEAVEAGYEAARKAFASGSLHDFCFGSTPSANHSHRSVDLKQV</sequence>
<evidence type="ECO:0000256" key="9">
    <source>
        <dbReference type="PROSITE-ProRule" id="PRU01161"/>
    </source>
</evidence>
<dbReference type="Pfam" id="PF01734">
    <property type="entry name" value="Patatin"/>
    <property type="match status" value="1"/>
</dbReference>
<evidence type="ECO:0000256" key="8">
    <source>
        <dbReference type="ARBA" id="ARBA00023136"/>
    </source>
</evidence>
<dbReference type="Pfam" id="PF00027">
    <property type="entry name" value="cNMP_binding"/>
    <property type="match status" value="1"/>
</dbReference>
<comment type="similarity">
    <text evidence="2">Belongs to the NTE family.</text>
</comment>
<evidence type="ECO:0000313" key="13">
    <source>
        <dbReference type="Proteomes" id="UP000265431"/>
    </source>
</evidence>
<dbReference type="SUPFAM" id="SSF52151">
    <property type="entry name" value="FabD/lysophospholipase-like"/>
    <property type="match status" value="1"/>
</dbReference>
<keyword evidence="5 9" id="KW-0442">Lipid degradation</keyword>
<dbReference type="RefSeq" id="WP_119378333.1">
    <property type="nucleotide sequence ID" value="NZ_QWGB01000004.1"/>
</dbReference>
<dbReference type="PANTHER" id="PTHR14226:SF29">
    <property type="entry name" value="NEUROPATHY TARGET ESTERASE SWS"/>
    <property type="match status" value="1"/>
</dbReference>
<gene>
    <name evidence="12" type="ORF">D1224_02385</name>
</gene>
<dbReference type="InterPro" id="IPR016035">
    <property type="entry name" value="Acyl_Trfase/lysoPLipase"/>
</dbReference>
<reference evidence="12 13" key="1">
    <citation type="submission" date="2018-08" db="EMBL/GenBank/DDBJ databases">
        <title>Henriciella mobilis sp. nov., isolated from seawater.</title>
        <authorList>
            <person name="Cheng H."/>
            <person name="Wu Y.-H."/>
            <person name="Xu X.-W."/>
            <person name="Guo L.-L."/>
        </authorList>
    </citation>
    <scope>NUCLEOTIDE SEQUENCE [LARGE SCALE GENOMIC DNA]</scope>
    <source>
        <strain evidence="12 13">CCUG66934</strain>
    </source>
</reference>
<evidence type="ECO:0000256" key="2">
    <source>
        <dbReference type="ARBA" id="ARBA00006636"/>
    </source>
</evidence>
<dbReference type="OrthoDB" id="5290098at2"/>
<keyword evidence="4 9" id="KW-0378">Hydrolase</keyword>
<protein>
    <submittedName>
        <fullName evidence="12">Cyclic nucleotide-binding protein</fullName>
    </submittedName>
</protein>
<evidence type="ECO:0000259" key="11">
    <source>
        <dbReference type="PROSITE" id="PS51635"/>
    </source>
</evidence>
<feature type="active site" description="Nucleophile" evidence="9">
    <location>
        <position position="353"/>
    </location>
</feature>
<keyword evidence="13" id="KW-1185">Reference proteome</keyword>
<dbReference type="SUPFAM" id="SSF51206">
    <property type="entry name" value="cAMP-binding domain-like"/>
    <property type="match status" value="1"/>
</dbReference>
<feature type="domain" description="Cyclic nucleotide-binding" evidence="10">
    <location>
        <begin position="33"/>
        <end position="146"/>
    </location>
</feature>
<proteinExistence type="inferred from homology"/>
<dbReference type="InterPro" id="IPR002641">
    <property type="entry name" value="PNPLA_dom"/>
</dbReference>
<evidence type="ECO:0000256" key="7">
    <source>
        <dbReference type="ARBA" id="ARBA00023098"/>
    </source>
</evidence>
<evidence type="ECO:0000256" key="1">
    <source>
        <dbReference type="ARBA" id="ARBA00004370"/>
    </source>
</evidence>
<keyword evidence="8" id="KW-0472">Membrane</keyword>
<dbReference type="Proteomes" id="UP000265431">
    <property type="component" value="Unassembled WGS sequence"/>
</dbReference>
<feature type="domain" description="PNPLA" evidence="11">
    <location>
        <begin position="320"/>
        <end position="480"/>
    </location>
</feature>
<dbReference type="InterPro" id="IPR050301">
    <property type="entry name" value="NTE"/>
</dbReference>
<accession>A0A399R5Q7</accession>
<dbReference type="InterPro" id="IPR018490">
    <property type="entry name" value="cNMP-bd_dom_sf"/>
</dbReference>
<evidence type="ECO:0000256" key="5">
    <source>
        <dbReference type="ARBA" id="ARBA00022963"/>
    </source>
</evidence>
<dbReference type="GO" id="GO:0016042">
    <property type="term" value="P:lipid catabolic process"/>
    <property type="evidence" value="ECO:0007669"/>
    <property type="project" value="UniProtKB-UniRule"/>
</dbReference>
<feature type="active site" description="Proton acceptor" evidence="9">
    <location>
        <position position="467"/>
    </location>
</feature>
<dbReference type="CDD" id="cd00038">
    <property type="entry name" value="CAP_ED"/>
    <property type="match status" value="1"/>
</dbReference>
<dbReference type="Pfam" id="PF24179">
    <property type="entry name" value="NTE_Ploop"/>
    <property type="match status" value="1"/>
</dbReference>
<dbReference type="PROSITE" id="PS50042">
    <property type="entry name" value="CNMP_BINDING_3"/>
    <property type="match status" value="1"/>
</dbReference>
<dbReference type="AlphaFoldDB" id="A0A399R5Q7"/>
<dbReference type="Gene3D" id="3.40.1090.10">
    <property type="entry name" value="Cytosolic phospholipase A2 catalytic domain"/>
    <property type="match status" value="1"/>
</dbReference>
<dbReference type="InterPro" id="IPR056556">
    <property type="entry name" value="NTE1_P-loop_dom"/>
</dbReference>
<feature type="short sequence motif" description="GXSXG" evidence="9">
    <location>
        <begin position="351"/>
        <end position="355"/>
    </location>
</feature>
<comment type="caution">
    <text evidence="12">The sequence shown here is derived from an EMBL/GenBank/DDBJ whole genome shotgun (WGS) entry which is preliminary data.</text>
</comment>
<keyword evidence="7 9" id="KW-0443">Lipid metabolism</keyword>
<dbReference type="PANTHER" id="PTHR14226">
    <property type="entry name" value="NEUROPATHY TARGET ESTERASE/SWISS CHEESE D.MELANOGASTER"/>
    <property type="match status" value="1"/>
</dbReference>
<name>A0A399R5Q7_9PROT</name>
<dbReference type="PROSITE" id="PS51635">
    <property type="entry name" value="PNPLA"/>
    <property type="match status" value="1"/>
</dbReference>
<keyword evidence="3" id="KW-0812">Transmembrane</keyword>
<evidence type="ECO:0000259" key="10">
    <source>
        <dbReference type="PROSITE" id="PS50042"/>
    </source>
</evidence>
<evidence type="ECO:0000313" key="12">
    <source>
        <dbReference type="EMBL" id="RIJ25984.1"/>
    </source>
</evidence>
<evidence type="ECO:0000256" key="3">
    <source>
        <dbReference type="ARBA" id="ARBA00022692"/>
    </source>
</evidence>
<dbReference type="GO" id="GO:0004622">
    <property type="term" value="F:phosphatidylcholine lysophospholipase activity"/>
    <property type="evidence" value="ECO:0007669"/>
    <property type="project" value="UniProtKB-ARBA"/>
</dbReference>
<comment type="subcellular location">
    <subcellularLocation>
        <location evidence="1">Membrane</location>
    </subcellularLocation>
</comment>
<evidence type="ECO:0000256" key="4">
    <source>
        <dbReference type="ARBA" id="ARBA00022801"/>
    </source>
</evidence>
<evidence type="ECO:0000256" key="6">
    <source>
        <dbReference type="ARBA" id="ARBA00022989"/>
    </source>
</evidence>
<organism evidence="12 13">
    <name type="scientific">Henriciella barbarensis</name>
    <dbReference type="NCBI Taxonomy" id="86342"/>
    <lineage>
        <taxon>Bacteria</taxon>
        <taxon>Pseudomonadati</taxon>
        <taxon>Pseudomonadota</taxon>
        <taxon>Alphaproteobacteria</taxon>
        <taxon>Hyphomonadales</taxon>
        <taxon>Hyphomonadaceae</taxon>
        <taxon>Henriciella</taxon>
    </lineage>
</organism>
<feature type="short sequence motif" description="DGA/G" evidence="9">
    <location>
        <begin position="467"/>
        <end position="469"/>
    </location>
</feature>
<dbReference type="SMART" id="SM00100">
    <property type="entry name" value="cNMP"/>
    <property type="match status" value="1"/>
</dbReference>
<dbReference type="EMBL" id="QWGB01000004">
    <property type="protein sequence ID" value="RIJ25984.1"/>
    <property type="molecule type" value="Genomic_DNA"/>
</dbReference>
<dbReference type="CDD" id="cd07205">
    <property type="entry name" value="Pat_PNPLA6_PNPLA7_NTE1_like"/>
    <property type="match status" value="1"/>
</dbReference>
<dbReference type="Gene3D" id="2.60.120.10">
    <property type="entry name" value="Jelly Rolls"/>
    <property type="match status" value="1"/>
</dbReference>
<dbReference type="InterPro" id="IPR014710">
    <property type="entry name" value="RmlC-like_jellyroll"/>
</dbReference>
<dbReference type="InterPro" id="IPR000595">
    <property type="entry name" value="cNMP-bd_dom"/>
</dbReference>